<dbReference type="InterPro" id="IPR036388">
    <property type="entry name" value="WH-like_DNA-bd_sf"/>
</dbReference>
<dbReference type="EMBL" id="LRBG01000036">
    <property type="protein sequence ID" value="KXU84459.1"/>
    <property type="molecule type" value="Genomic_DNA"/>
</dbReference>
<name>A0A149PHG0_9BURK</name>
<dbReference type="STRING" id="1399968.CI15_23645"/>
<keyword evidence="4" id="KW-0804">Transcription</keyword>
<keyword evidence="2" id="KW-0805">Transcription regulation</keyword>
<dbReference type="Pfam" id="PF00126">
    <property type="entry name" value="HTH_1"/>
    <property type="match status" value="1"/>
</dbReference>
<protein>
    <submittedName>
        <fullName evidence="6">LysR family transcriptional regulator</fullName>
    </submittedName>
</protein>
<dbReference type="Gene3D" id="1.10.10.10">
    <property type="entry name" value="Winged helix-like DNA-binding domain superfamily/Winged helix DNA-binding domain"/>
    <property type="match status" value="1"/>
</dbReference>
<dbReference type="SUPFAM" id="SSF46785">
    <property type="entry name" value="Winged helix' DNA-binding domain"/>
    <property type="match status" value="1"/>
</dbReference>
<sequence>MNLARLRVPSLDGLLAFEAAARYGTFERAAEALCITGSAAAKRVAAVEQLLGVQLLDRSGKTLVLTAIGREYLQQVAGPLRLLAAVPLHRSDEKRKARLRVCAPPTFARQIVAPKLHEFTGRDASVELELVLSTPYPDAPSAATDLWIRGGDPVEAGCTILMRDCATPLIAPSLLRSIEPVRSPADMAAAPLLRTSLEPWIPWLHAAGLDWAEPQSGPQLMDLGLLLEAAVSGQGVALGRPTLALAWLKTGALVPLFPEIVCAVPPYYLMPHASYGAAGEFADWLVEICARTSKEAAEYLSHCSRKNVAGRSEAGT</sequence>
<reference evidence="6 7" key="1">
    <citation type="journal article" date="2015" name="Int. J. Syst. Evol. Microbiol.">
        <title>Burkholderia monticola sp. nov., isolated from mountain soil.</title>
        <authorList>
            <person name="Baek I."/>
            <person name="Seo B."/>
            <person name="Lee I."/>
            <person name="Yi H."/>
            <person name="Chun J."/>
        </authorList>
    </citation>
    <scope>NUCLEOTIDE SEQUENCE [LARGE SCALE GENOMIC DNA]</scope>
    <source>
        <strain evidence="6 7">JC2948</strain>
    </source>
</reference>
<evidence type="ECO:0000256" key="4">
    <source>
        <dbReference type="ARBA" id="ARBA00023163"/>
    </source>
</evidence>
<accession>A0A149PHG0</accession>
<dbReference type="GO" id="GO:0003700">
    <property type="term" value="F:DNA-binding transcription factor activity"/>
    <property type="evidence" value="ECO:0007669"/>
    <property type="project" value="InterPro"/>
</dbReference>
<dbReference type="Gene3D" id="3.40.190.10">
    <property type="entry name" value="Periplasmic binding protein-like II"/>
    <property type="match status" value="2"/>
</dbReference>
<dbReference type="SUPFAM" id="SSF53850">
    <property type="entry name" value="Periplasmic binding protein-like II"/>
    <property type="match status" value="1"/>
</dbReference>
<dbReference type="PANTHER" id="PTHR30537:SF79">
    <property type="entry name" value="TRANSCRIPTIONAL REGULATOR-RELATED"/>
    <property type="match status" value="1"/>
</dbReference>
<dbReference type="PANTHER" id="PTHR30537">
    <property type="entry name" value="HTH-TYPE TRANSCRIPTIONAL REGULATOR"/>
    <property type="match status" value="1"/>
</dbReference>
<dbReference type="Pfam" id="PF03466">
    <property type="entry name" value="LysR_substrate"/>
    <property type="match status" value="1"/>
</dbReference>
<evidence type="ECO:0000259" key="5">
    <source>
        <dbReference type="PROSITE" id="PS50931"/>
    </source>
</evidence>
<dbReference type="GO" id="GO:0043565">
    <property type="term" value="F:sequence-specific DNA binding"/>
    <property type="evidence" value="ECO:0007669"/>
    <property type="project" value="TreeGrafter"/>
</dbReference>
<dbReference type="OrthoDB" id="5526340at2"/>
<gene>
    <name evidence="6" type="ORF">CI15_23645</name>
</gene>
<dbReference type="InterPro" id="IPR058163">
    <property type="entry name" value="LysR-type_TF_proteobact-type"/>
</dbReference>
<evidence type="ECO:0000256" key="1">
    <source>
        <dbReference type="ARBA" id="ARBA00009437"/>
    </source>
</evidence>
<evidence type="ECO:0000313" key="7">
    <source>
        <dbReference type="Proteomes" id="UP000075613"/>
    </source>
</evidence>
<dbReference type="AlphaFoldDB" id="A0A149PHG0"/>
<dbReference type="GO" id="GO:0006351">
    <property type="term" value="P:DNA-templated transcription"/>
    <property type="evidence" value="ECO:0007669"/>
    <property type="project" value="TreeGrafter"/>
</dbReference>
<feature type="domain" description="HTH lysR-type" evidence="5">
    <location>
        <begin position="9"/>
        <end position="66"/>
    </location>
</feature>
<dbReference type="InterPro" id="IPR005119">
    <property type="entry name" value="LysR_subst-bd"/>
</dbReference>
<dbReference type="Proteomes" id="UP000075613">
    <property type="component" value="Unassembled WGS sequence"/>
</dbReference>
<dbReference type="RefSeq" id="WP_062131959.1">
    <property type="nucleotide sequence ID" value="NZ_LRBG01000036.1"/>
</dbReference>
<comment type="similarity">
    <text evidence="1">Belongs to the LysR transcriptional regulatory family.</text>
</comment>
<evidence type="ECO:0000313" key="6">
    <source>
        <dbReference type="EMBL" id="KXU84459.1"/>
    </source>
</evidence>
<evidence type="ECO:0000256" key="2">
    <source>
        <dbReference type="ARBA" id="ARBA00023015"/>
    </source>
</evidence>
<proteinExistence type="inferred from homology"/>
<comment type="caution">
    <text evidence="6">The sequence shown here is derived from an EMBL/GenBank/DDBJ whole genome shotgun (WGS) entry which is preliminary data.</text>
</comment>
<dbReference type="InterPro" id="IPR036390">
    <property type="entry name" value="WH_DNA-bd_sf"/>
</dbReference>
<evidence type="ECO:0000256" key="3">
    <source>
        <dbReference type="ARBA" id="ARBA00023125"/>
    </source>
</evidence>
<organism evidence="6 7">
    <name type="scientific">Paraburkholderia monticola</name>
    <dbReference type="NCBI Taxonomy" id="1399968"/>
    <lineage>
        <taxon>Bacteria</taxon>
        <taxon>Pseudomonadati</taxon>
        <taxon>Pseudomonadota</taxon>
        <taxon>Betaproteobacteria</taxon>
        <taxon>Burkholderiales</taxon>
        <taxon>Burkholderiaceae</taxon>
        <taxon>Paraburkholderia</taxon>
    </lineage>
</organism>
<dbReference type="InterPro" id="IPR000847">
    <property type="entry name" value="LysR_HTH_N"/>
</dbReference>
<dbReference type="PROSITE" id="PS50931">
    <property type="entry name" value="HTH_LYSR"/>
    <property type="match status" value="1"/>
</dbReference>
<keyword evidence="3" id="KW-0238">DNA-binding</keyword>
<keyword evidence="7" id="KW-1185">Reference proteome</keyword>